<feature type="domain" description="Phosphate acetyl/butaryl transferase" evidence="3">
    <location>
        <begin position="244"/>
        <end position="457"/>
    </location>
</feature>
<feature type="domain" description="MaoC-like" evidence="4">
    <location>
        <begin position="23"/>
        <end position="115"/>
    </location>
</feature>
<name>A0A1C1YX11_9HYPH</name>
<dbReference type="EMBL" id="LQZT01000012">
    <property type="protein sequence ID" value="OCW58015.1"/>
    <property type="molecule type" value="Genomic_DNA"/>
</dbReference>
<dbReference type="RefSeq" id="WP_066178628.1">
    <property type="nucleotide sequence ID" value="NZ_LQZT01000012.1"/>
</dbReference>
<protein>
    <submittedName>
        <fullName evidence="5">Enoyl-CoA hydratase</fullName>
    </submittedName>
</protein>
<dbReference type="InterPro" id="IPR002539">
    <property type="entry name" value="MaoC-like_dom"/>
</dbReference>
<evidence type="ECO:0000256" key="2">
    <source>
        <dbReference type="ARBA" id="ARBA00023315"/>
    </source>
</evidence>
<comment type="caution">
    <text evidence="5">The sequence shown here is derived from an EMBL/GenBank/DDBJ whole genome shotgun (WGS) entry which is preliminary data.</text>
</comment>
<dbReference type="Gene3D" id="3.40.718.10">
    <property type="entry name" value="Isopropylmalate Dehydrogenase"/>
    <property type="match status" value="1"/>
</dbReference>
<organism evidence="5 6">
    <name type="scientific">Hoeflea olei</name>
    <dbReference type="NCBI Taxonomy" id="1480615"/>
    <lineage>
        <taxon>Bacteria</taxon>
        <taxon>Pseudomonadati</taxon>
        <taxon>Pseudomonadota</taxon>
        <taxon>Alphaproteobacteria</taxon>
        <taxon>Hyphomicrobiales</taxon>
        <taxon>Rhizobiaceae</taxon>
        <taxon>Hoeflea</taxon>
    </lineage>
</organism>
<sequence length="471" mass="49816">MFGVIMDLIENRTIEEIAIGEQAEIERVLTRQDMILFATVSADVNPAAVGDVEEDGLELQQGIAHGMWAGTLISAVLATRLPGPGTVHLGQTLSFHHPVSIGDRISVRVRVTEVDRDTGRVRLDCACLNAAGQTVVSGTADVKASAKKIRQHVARMPSSRLTSVGVRFGALVERARKLDPLVTAIVHPCDDLSLGGAIAARDEGMIEPLLVGPRFKIEAAAEEAGLDISGMEIVDTPHSHASAEVAVKLVHDGRAGALMKGKLHTDELLEAVLDRAKGLRTERRLTHVFALDVPGQNRTLFVTDAAINISPDLEALKDIVQNAIELAIALGVETPLTALLSAVETVTGKLPSTLLAASICKMHDRGQIKGGKVDGPLAFDNAISPAAVATKGIVSDVAGRADILVTPNLESGNMVAKQLIHLAGASSAGIALGARVPIMLTSRSDTVDARIVSAALAKVFYHWRKQRPLVE</sequence>
<evidence type="ECO:0000256" key="1">
    <source>
        <dbReference type="ARBA" id="ARBA00022679"/>
    </source>
</evidence>
<dbReference type="SUPFAM" id="SSF53659">
    <property type="entry name" value="Isocitrate/Isopropylmalate dehydrogenase-like"/>
    <property type="match status" value="1"/>
</dbReference>
<dbReference type="NCBIfam" id="NF008852">
    <property type="entry name" value="PRK11890.1"/>
    <property type="match status" value="1"/>
</dbReference>
<dbReference type="Proteomes" id="UP000094795">
    <property type="component" value="Unassembled WGS sequence"/>
</dbReference>
<gene>
    <name evidence="5" type="ORF">AWJ14_03140</name>
</gene>
<reference evidence="5 6" key="1">
    <citation type="submission" date="2015-12" db="EMBL/GenBank/DDBJ databases">
        <authorList>
            <person name="Shamseldin A."/>
            <person name="Moawad H."/>
            <person name="Abd El-Rahim W.M."/>
            <person name="Sadowsky M.J."/>
        </authorList>
    </citation>
    <scope>NUCLEOTIDE SEQUENCE [LARGE SCALE GENOMIC DNA]</scope>
    <source>
        <strain evidence="5 6">JC234</strain>
    </source>
</reference>
<dbReference type="PANTHER" id="PTHR43356:SF2">
    <property type="entry name" value="PHOSPHATE ACETYLTRANSFERASE"/>
    <property type="match status" value="1"/>
</dbReference>
<dbReference type="STRING" id="1480615.AWJ14_03140"/>
<dbReference type="InterPro" id="IPR029069">
    <property type="entry name" value="HotDog_dom_sf"/>
</dbReference>
<dbReference type="InterPro" id="IPR002505">
    <property type="entry name" value="PTA_PTB"/>
</dbReference>
<dbReference type="CDD" id="cd03449">
    <property type="entry name" value="R_hydratase"/>
    <property type="match status" value="1"/>
</dbReference>
<dbReference type="InterPro" id="IPR050500">
    <property type="entry name" value="Phos_Acetyltrans/Butyryltrans"/>
</dbReference>
<evidence type="ECO:0000313" key="6">
    <source>
        <dbReference type="Proteomes" id="UP000094795"/>
    </source>
</evidence>
<dbReference type="SUPFAM" id="SSF54637">
    <property type="entry name" value="Thioesterase/thiol ester dehydrase-isomerase"/>
    <property type="match status" value="1"/>
</dbReference>
<dbReference type="AlphaFoldDB" id="A0A1C1YX11"/>
<dbReference type="NCBIfam" id="NF006045">
    <property type="entry name" value="PRK08190.1"/>
    <property type="match status" value="1"/>
</dbReference>
<dbReference type="Pfam" id="PF01575">
    <property type="entry name" value="MaoC_dehydratas"/>
    <property type="match status" value="1"/>
</dbReference>
<evidence type="ECO:0000259" key="3">
    <source>
        <dbReference type="Pfam" id="PF01515"/>
    </source>
</evidence>
<keyword evidence="6" id="KW-1185">Reference proteome</keyword>
<keyword evidence="2" id="KW-0012">Acyltransferase</keyword>
<proteinExistence type="predicted"/>
<dbReference type="GO" id="GO:0016746">
    <property type="term" value="F:acyltransferase activity"/>
    <property type="evidence" value="ECO:0007669"/>
    <property type="project" value="UniProtKB-KW"/>
</dbReference>
<keyword evidence="1" id="KW-0808">Transferase</keyword>
<dbReference type="Pfam" id="PF01515">
    <property type="entry name" value="PTA_PTB"/>
    <property type="match status" value="1"/>
</dbReference>
<evidence type="ECO:0000259" key="4">
    <source>
        <dbReference type="Pfam" id="PF01575"/>
    </source>
</evidence>
<accession>A0A1C1YX11</accession>
<dbReference type="Gene3D" id="3.10.129.10">
    <property type="entry name" value="Hotdog Thioesterase"/>
    <property type="match status" value="1"/>
</dbReference>
<dbReference type="PANTHER" id="PTHR43356">
    <property type="entry name" value="PHOSPHATE ACETYLTRANSFERASE"/>
    <property type="match status" value="1"/>
</dbReference>
<evidence type="ECO:0000313" key="5">
    <source>
        <dbReference type="EMBL" id="OCW58015.1"/>
    </source>
</evidence>